<dbReference type="SUPFAM" id="SSF49899">
    <property type="entry name" value="Concanavalin A-like lectins/glucanases"/>
    <property type="match status" value="1"/>
</dbReference>
<comment type="similarity">
    <text evidence="1">Belongs to the leguminous lectin family.</text>
</comment>
<gene>
    <name evidence="6" type="ORF">GOP47_0011022</name>
</gene>
<evidence type="ECO:0000313" key="6">
    <source>
        <dbReference type="EMBL" id="KAI5075061.1"/>
    </source>
</evidence>
<dbReference type="CDD" id="cd06899">
    <property type="entry name" value="lectin_legume_LecRK_Arcelin_ConA"/>
    <property type="match status" value="1"/>
</dbReference>
<dbReference type="PANTHER" id="PTHR32401">
    <property type="entry name" value="CONCANAVALIN A-LIKE LECTIN FAMILY PROTEIN"/>
    <property type="match status" value="1"/>
</dbReference>
<evidence type="ECO:0000256" key="4">
    <source>
        <dbReference type="SAM" id="Phobius"/>
    </source>
</evidence>
<evidence type="ECO:0000259" key="5">
    <source>
        <dbReference type="Pfam" id="PF00139"/>
    </source>
</evidence>
<dbReference type="Gene3D" id="2.60.120.200">
    <property type="match status" value="1"/>
</dbReference>
<sequence>MVGLKGHFSCNLAPFFPCVLFLWVARSCAGLYFYAFDYPSWVSTVMVFRNTSILQESGWLQMNPYTNATVGRALYKTTFQMQNSTNGSLSSFNTSFVFSMNTDRGKEYYGDGLAFLICPNPFRGEDLQVSSGGYLGMFNSSTVGMLRNKVFAVEFDTHQNIPFKDPNDNHIGVDLNSVISLKTNNLSTLGIVLNEGKKLVCWVDYDGLQRYLWVYLAHSPSDKPSSPAIAMALDLAPYMKDNMYVGFSSATGTRAELHTVHSWWFLAGFGNLTLPLSPSSSTRPLAKLGQRNIVIAVFSLAVMVGFLCLLCIYARRRWRRHLKHLIDILLPVACWMFWKESISSEVRSTRCLKLATPTVELLAWLWRTRLAREHEQLHVMTWWEVLLKHKLGLYHSGEAWHMEDKERKQRKPHGAVHFLVFEEASDEDSHDETSPRGRVKVIKHIKMHQPADRKGEGKEVLEREDEAPPLAAAGQQCESKMQEGDRPVHKRYLIGTDSFVVLEESEAELFQRRGSFLIAQGAPVDGQELVEPNKDAGPVISAFATPRAKSKQKKAGLSEEGFETGRMQLQPKTLYMSTDDSSSDKFFRRRGSFFVHPEDAVGLTGTTSSSEKDGNAPVAHTLAEHAADGDAKRGIEGASPTGKSAATHMQVQPKSIYITTDDSSSHQFSMRRGSFLVHPEDIINLMGATSSPETVTAPPVRYLVGHDRDRDSKKGVDLRRGSFMLPRVEQDVAATTRDRDVRRGSFILADDASSSHKPEARDQGRGSILHQMSGVEHDGQSGSNSRRDVRRGSFILVEDASSSSPEGRYQTKGRVGTLKDDGLQEKSTSESARSPQHPFSADEGSKSHVAHHWLFD</sequence>
<feature type="transmembrane region" description="Helical" evidence="4">
    <location>
        <begin position="293"/>
        <end position="314"/>
    </location>
</feature>
<proteinExistence type="inferred from homology"/>
<dbReference type="InterPro" id="IPR001220">
    <property type="entry name" value="Legume_lectin_dom"/>
</dbReference>
<dbReference type="AlphaFoldDB" id="A0A9D4UW71"/>
<feature type="region of interest" description="Disordered" evidence="3">
    <location>
        <begin position="795"/>
        <end position="856"/>
    </location>
</feature>
<feature type="compositionally biased region" description="Polar residues" evidence="3">
    <location>
        <begin position="641"/>
        <end position="650"/>
    </location>
</feature>
<evidence type="ECO:0000256" key="3">
    <source>
        <dbReference type="SAM" id="MobiDB-lite"/>
    </source>
</evidence>
<reference evidence="6" key="1">
    <citation type="submission" date="2021-01" db="EMBL/GenBank/DDBJ databases">
        <title>Adiantum capillus-veneris genome.</title>
        <authorList>
            <person name="Fang Y."/>
            <person name="Liao Q."/>
        </authorList>
    </citation>
    <scope>NUCLEOTIDE SEQUENCE</scope>
    <source>
        <strain evidence="6">H3</strain>
        <tissue evidence="6">Leaf</tissue>
    </source>
</reference>
<dbReference type="OrthoDB" id="2019747at2759"/>
<evidence type="ECO:0000313" key="7">
    <source>
        <dbReference type="Proteomes" id="UP000886520"/>
    </source>
</evidence>
<dbReference type="PANTHER" id="PTHR32401:SF48">
    <property type="entry name" value="LEGUME LECTIN DOMAIN-CONTAINING PROTEIN"/>
    <property type="match status" value="1"/>
</dbReference>
<evidence type="ECO:0000256" key="1">
    <source>
        <dbReference type="ARBA" id="ARBA00007606"/>
    </source>
</evidence>
<feature type="domain" description="Legume lectin" evidence="5">
    <location>
        <begin position="36"/>
        <end position="265"/>
    </location>
</feature>
<keyword evidence="2" id="KW-0430">Lectin</keyword>
<evidence type="ECO:0000256" key="2">
    <source>
        <dbReference type="ARBA" id="ARBA00022734"/>
    </source>
</evidence>
<keyword evidence="4" id="KW-0812">Transmembrane</keyword>
<keyword evidence="4" id="KW-0472">Membrane</keyword>
<feature type="region of interest" description="Disordered" evidence="3">
    <location>
        <begin position="627"/>
        <end position="650"/>
    </location>
</feature>
<accession>A0A9D4UW71</accession>
<feature type="transmembrane region" description="Helical" evidence="4">
    <location>
        <begin position="12"/>
        <end position="35"/>
    </location>
</feature>
<organism evidence="6 7">
    <name type="scientific">Adiantum capillus-veneris</name>
    <name type="common">Maidenhair fern</name>
    <dbReference type="NCBI Taxonomy" id="13818"/>
    <lineage>
        <taxon>Eukaryota</taxon>
        <taxon>Viridiplantae</taxon>
        <taxon>Streptophyta</taxon>
        <taxon>Embryophyta</taxon>
        <taxon>Tracheophyta</taxon>
        <taxon>Polypodiopsida</taxon>
        <taxon>Polypodiidae</taxon>
        <taxon>Polypodiales</taxon>
        <taxon>Pteridineae</taxon>
        <taxon>Pteridaceae</taxon>
        <taxon>Vittarioideae</taxon>
        <taxon>Adiantum</taxon>
    </lineage>
</organism>
<dbReference type="InterPro" id="IPR013320">
    <property type="entry name" value="ConA-like_dom_sf"/>
</dbReference>
<dbReference type="Proteomes" id="UP000886520">
    <property type="component" value="Chromosome 10"/>
</dbReference>
<dbReference type="Pfam" id="PF00139">
    <property type="entry name" value="Lectin_legB"/>
    <property type="match status" value="1"/>
</dbReference>
<comment type="caution">
    <text evidence="6">The sequence shown here is derived from an EMBL/GenBank/DDBJ whole genome shotgun (WGS) entry which is preliminary data.</text>
</comment>
<protein>
    <recommendedName>
        <fullName evidence="5">Legume lectin domain-containing protein</fullName>
    </recommendedName>
</protein>
<keyword evidence="4" id="KW-1133">Transmembrane helix</keyword>
<dbReference type="EMBL" id="JABFUD020000010">
    <property type="protein sequence ID" value="KAI5075061.1"/>
    <property type="molecule type" value="Genomic_DNA"/>
</dbReference>
<feature type="compositionally biased region" description="Basic and acidic residues" evidence="3">
    <location>
        <begin position="817"/>
        <end position="828"/>
    </location>
</feature>
<keyword evidence="7" id="KW-1185">Reference proteome</keyword>
<name>A0A9D4UW71_ADICA</name>
<dbReference type="InterPro" id="IPR050258">
    <property type="entry name" value="Leguminous_Lectin"/>
</dbReference>
<dbReference type="GO" id="GO:0030246">
    <property type="term" value="F:carbohydrate binding"/>
    <property type="evidence" value="ECO:0007669"/>
    <property type="project" value="UniProtKB-KW"/>
</dbReference>